<evidence type="ECO:0000313" key="1">
    <source>
        <dbReference type="EMBL" id="VDC77916.1"/>
    </source>
</evidence>
<protein>
    <submittedName>
        <fullName evidence="1">Uncharacterized protein</fullName>
    </submittedName>
</protein>
<dbReference type="AlphaFoldDB" id="A0A3P5ZBU0"/>
<accession>A0A3P5ZBU0</accession>
<dbReference type="EMBL" id="LR031571">
    <property type="protein sequence ID" value="VDC77916.1"/>
    <property type="molecule type" value="Genomic_DNA"/>
</dbReference>
<gene>
    <name evidence="1" type="ORF">BRAA01T04418Z</name>
</gene>
<sequence length="76" mass="8646">MQLKISAAAVMEEEVRATRRRVAPFAVLAKPLFGVGVPPAPSRCVMHAGSGTRRRKVLLDRKLRRRRSRVRRLVTR</sequence>
<organism evidence="1">
    <name type="scientific">Brassica campestris</name>
    <name type="common">Field mustard</name>
    <dbReference type="NCBI Taxonomy" id="3711"/>
    <lineage>
        <taxon>Eukaryota</taxon>
        <taxon>Viridiplantae</taxon>
        <taxon>Streptophyta</taxon>
        <taxon>Embryophyta</taxon>
        <taxon>Tracheophyta</taxon>
        <taxon>Spermatophyta</taxon>
        <taxon>Magnoliopsida</taxon>
        <taxon>eudicotyledons</taxon>
        <taxon>Gunneridae</taxon>
        <taxon>Pentapetalae</taxon>
        <taxon>rosids</taxon>
        <taxon>malvids</taxon>
        <taxon>Brassicales</taxon>
        <taxon>Brassicaceae</taxon>
        <taxon>Brassiceae</taxon>
        <taxon>Brassica</taxon>
    </lineage>
</organism>
<name>A0A3P5ZBU0_BRACM</name>
<reference evidence="1" key="1">
    <citation type="submission" date="2018-11" db="EMBL/GenBank/DDBJ databases">
        <authorList>
            <consortium name="Genoscope - CEA"/>
            <person name="William W."/>
        </authorList>
    </citation>
    <scope>NUCLEOTIDE SEQUENCE</scope>
</reference>
<proteinExistence type="predicted"/>